<evidence type="ECO:0000313" key="1">
    <source>
        <dbReference type="EMBL" id="OGF97223.1"/>
    </source>
</evidence>
<gene>
    <name evidence="1" type="ORF">A2Z86_00645</name>
</gene>
<dbReference type="Proteomes" id="UP000176992">
    <property type="component" value="Unassembled WGS sequence"/>
</dbReference>
<sequence>MRKIAWLCFPALVLLIFGLNPLQAEITRNNIRYVEYPDFPEAHSTWGSIGYNRKYDKVYIGVTNHRDKVGLFEYDIAGQKMRLCGFLPDLAHLRDYQWQGKVHSQLVEGPDGNMYFTTDGGESREEFLMNHPHGYGGGFFFRWEPAAERLVNLGNGLRYESIKDLAVDQLSGKILGISYPQVHLLLYDPLKNELRDLGRVGSDHVPRVLFSDWFGNMYYDDWRQRLIKYEHETGRLLFSKDSLPAFEATPGYRVVTGITGYAADRVGGVIYLVTYSSKLLAFYPTRLGIGKVEDLGGIFEGPDVAPYDYYCPNLALGDNGMLYYFIGGHGSYVGGKEQNVLVEFNPQTRSKQVVLSFPLKEINEVTGANVKDSQGNLYFCGRRSDPQAERMGESGASRPFMIIFNPGREIN</sequence>
<evidence type="ECO:0008006" key="3">
    <source>
        <dbReference type="Google" id="ProtNLM"/>
    </source>
</evidence>
<dbReference type="SUPFAM" id="SSF63829">
    <property type="entry name" value="Calcium-dependent phosphotriesterase"/>
    <property type="match status" value="1"/>
</dbReference>
<dbReference type="EMBL" id="MFIV01000235">
    <property type="protein sequence ID" value="OGF97223.1"/>
    <property type="molecule type" value="Genomic_DNA"/>
</dbReference>
<reference evidence="1 2" key="1">
    <citation type="journal article" date="2016" name="Nat. Commun.">
        <title>Thousands of microbial genomes shed light on interconnected biogeochemical processes in an aquifer system.</title>
        <authorList>
            <person name="Anantharaman K."/>
            <person name="Brown C.T."/>
            <person name="Hug L.A."/>
            <person name="Sharon I."/>
            <person name="Castelle C.J."/>
            <person name="Probst A.J."/>
            <person name="Thomas B.C."/>
            <person name="Singh A."/>
            <person name="Wilkins M.J."/>
            <person name="Karaoz U."/>
            <person name="Brodie E.L."/>
            <person name="Williams K.H."/>
            <person name="Hubbard S.S."/>
            <person name="Banfield J.F."/>
        </authorList>
    </citation>
    <scope>NUCLEOTIDE SEQUENCE [LARGE SCALE GENOMIC DNA]</scope>
</reference>
<dbReference type="AlphaFoldDB" id="A0A1F5YAN6"/>
<proteinExistence type="predicted"/>
<organism evidence="1 2">
    <name type="scientific">Candidatus Glassbacteria bacterium GWA2_58_10</name>
    <dbReference type="NCBI Taxonomy" id="1817865"/>
    <lineage>
        <taxon>Bacteria</taxon>
        <taxon>Candidatus Glassiibacteriota</taxon>
    </lineage>
</organism>
<evidence type="ECO:0000313" key="2">
    <source>
        <dbReference type="Proteomes" id="UP000176992"/>
    </source>
</evidence>
<comment type="caution">
    <text evidence="1">The sequence shown here is derived from an EMBL/GenBank/DDBJ whole genome shotgun (WGS) entry which is preliminary data.</text>
</comment>
<name>A0A1F5YAN6_9BACT</name>
<accession>A0A1F5YAN6</accession>
<protein>
    <recommendedName>
        <fullName evidence="3">Glucose/Sorbosone dehydrogenase domain-containing protein</fullName>
    </recommendedName>
</protein>